<dbReference type="Pfam" id="PF00535">
    <property type="entry name" value="Glycos_transf_2"/>
    <property type="match status" value="1"/>
</dbReference>
<dbReference type="PANTHER" id="PTHR22916">
    <property type="entry name" value="GLYCOSYLTRANSFERASE"/>
    <property type="match status" value="1"/>
</dbReference>
<dbReference type="CDD" id="cd00761">
    <property type="entry name" value="Glyco_tranf_GTA_type"/>
    <property type="match status" value="1"/>
</dbReference>
<dbReference type="InterPro" id="IPR029044">
    <property type="entry name" value="Nucleotide-diphossugar_trans"/>
</dbReference>
<dbReference type="Proteomes" id="UP000481700">
    <property type="component" value="Unassembled WGS sequence"/>
</dbReference>
<dbReference type="EMBL" id="VVZV01000001">
    <property type="protein sequence ID" value="KAA5325047.1"/>
    <property type="molecule type" value="Genomic_DNA"/>
</dbReference>
<accession>A0A6N6LGR7</accession>
<dbReference type="GO" id="GO:0016758">
    <property type="term" value="F:hexosyltransferase activity"/>
    <property type="evidence" value="ECO:0007669"/>
    <property type="project" value="UniProtKB-ARBA"/>
</dbReference>
<evidence type="ECO:0000313" key="2">
    <source>
        <dbReference type="EMBL" id="KAA5325047.1"/>
    </source>
</evidence>
<keyword evidence="3" id="KW-0808">Transferase</keyword>
<dbReference type="RefSeq" id="WP_117542685.1">
    <property type="nucleotide sequence ID" value="NZ_JAHYRZ010000002.1"/>
</dbReference>
<evidence type="ECO:0000313" key="3">
    <source>
        <dbReference type="EMBL" id="KAA5388278.1"/>
    </source>
</evidence>
<comment type="caution">
    <text evidence="3">The sequence shown here is derived from an EMBL/GenBank/DDBJ whole genome shotgun (WGS) entry which is preliminary data.</text>
</comment>
<dbReference type="EMBL" id="VVZE01000001">
    <property type="protein sequence ID" value="KAA5388278.1"/>
    <property type="molecule type" value="Genomic_DNA"/>
</dbReference>
<dbReference type="InterPro" id="IPR001173">
    <property type="entry name" value="Glyco_trans_2-like"/>
</dbReference>
<organism evidence="3">
    <name type="scientific">Phocaeicola dorei</name>
    <dbReference type="NCBI Taxonomy" id="357276"/>
    <lineage>
        <taxon>Bacteria</taxon>
        <taxon>Pseudomonadati</taxon>
        <taxon>Bacteroidota</taxon>
        <taxon>Bacteroidia</taxon>
        <taxon>Bacteroidales</taxon>
        <taxon>Bacteroidaceae</taxon>
        <taxon>Phocaeicola</taxon>
    </lineage>
</organism>
<proteinExistence type="predicted"/>
<sequence length="326" mass="38149">MIESSPIVTVLMPVYNAEKYLAEAINSILNQTFTNYELLIINDGSTDKSEEIILKYSDKRIRYIKNDKNIRLVATLNKGIELAKGKYIARMDADDISVPTRLEKQITLLENNEDIGVCGSFLYVFGENIRNYIAKKPLTDIGIKSALLVQNPLGHPNVTIRKSILIKHHIRYDERFYRMEDWGLWITLMNKCKYANIPEILLQYRYVNTSESRQNKKDDKHLKIRTELIKEYLSQNSINYNNNTASLIAAISNKDHLKKLSNNQLREGIMILKEILPKINILYPYTENYILGYLLKFSRIRLYLIFLIIRNFKHIKCIKSIKYAFK</sequence>
<name>A0A6N6LGR7_9BACT</name>
<dbReference type="SUPFAM" id="SSF53448">
    <property type="entry name" value="Nucleotide-diphospho-sugar transferases"/>
    <property type="match status" value="1"/>
</dbReference>
<reference evidence="3 4" key="1">
    <citation type="journal article" date="2019" name="Nat. Med.">
        <title>A library of human gut bacterial isolates paired with longitudinal multiomics data enables mechanistic microbiome research.</title>
        <authorList>
            <person name="Poyet M."/>
            <person name="Groussin M."/>
            <person name="Gibbons S.M."/>
            <person name="Avila-Pacheco J."/>
            <person name="Jiang X."/>
            <person name="Kearney S.M."/>
            <person name="Perrotta A.R."/>
            <person name="Berdy B."/>
            <person name="Zhao S."/>
            <person name="Lieberman T.D."/>
            <person name="Swanson P.K."/>
            <person name="Smith M."/>
            <person name="Roesemann S."/>
            <person name="Alexander J.E."/>
            <person name="Rich S.A."/>
            <person name="Livny J."/>
            <person name="Vlamakis H."/>
            <person name="Clish C."/>
            <person name="Bullock K."/>
            <person name="Deik A."/>
            <person name="Scott J."/>
            <person name="Pierce K.A."/>
            <person name="Xavier R.J."/>
            <person name="Alm E.J."/>
        </authorList>
    </citation>
    <scope>NUCLEOTIDE SEQUENCE [LARGE SCALE GENOMIC DNA]</scope>
    <source>
        <strain evidence="2 4">BIOML-A25</strain>
        <strain evidence="3">BIOML-A8</strain>
    </source>
</reference>
<gene>
    <name evidence="3" type="ORF">F2Y44_00725</name>
    <name evidence="2" type="ORF">F2Z07_01435</name>
</gene>
<feature type="domain" description="Glycosyltransferase 2-like" evidence="1">
    <location>
        <begin position="9"/>
        <end position="137"/>
    </location>
</feature>
<evidence type="ECO:0000313" key="4">
    <source>
        <dbReference type="Proteomes" id="UP000481700"/>
    </source>
</evidence>
<evidence type="ECO:0000259" key="1">
    <source>
        <dbReference type="Pfam" id="PF00535"/>
    </source>
</evidence>
<dbReference type="PANTHER" id="PTHR22916:SF3">
    <property type="entry name" value="UDP-GLCNAC:BETAGAL BETA-1,3-N-ACETYLGLUCOSAMINYLTRANSFERASE-LIKE PROTEIN 1"/>
    <property type="match status" value="1"/>
</dbReference>
<protein>
    <submittedName>
        <fullName evidence="3">Glycosyltransferase family 2 protein</fullName>
    </submittedName>
</protein>
<dbReference type="AlphaFoldDB" id="A0A6N6LGR7"/>
<dbReference type="Gene3D" id="3.90.550.10">
    <property type="entry name" value="Spore Coat Polysaccharide Biosynthesis Protein SpsA, Chain A"/>
    <property type="match status" value="1"/>
</dbReference>